<organism evidence="3 4">
    <name type="scientific">Lepeophtheirus salmonis</name>
    <name type="common">Salmon louse</name>
    <name type="synonym">Caligus salmonis</name>
    <dbReference type="NCBI Taxonomy" id="72036"/>
    <lineage>
        <taxon>Eukaryota</taxon>
        <taxon>Metazoa</taxon>
        <taxon>Ecdysozoa</taxon>
        <taxon>Arthropoda</taxon>
        <taxon>Crustacea</taxon>
        <taxon>Multicrustacea</taxon>
        <taxon>Hexanauplia</taxon>
        <taxon>Copepoda</taxon>
        <taxon>Siphonostomatoida</taxon>
        <taxon>Caligidae</taxon>
        <taxon>Lepeophtheirus</taxon>
    </lineage>
</organism>
<dbReference type="GO" id="GO:0016192">
    <property type="term" value="P:vesicle-mediated transport"/>
    <property type="evidence" value="ECO:0007669"/>
    <property type="project" value="InterPro"/>
</dbReference>
<feature type="domain" description="CCZ1/INTU second Longin" evidence="2">
    <location>
        <begin position="212"/>
        <end position="290"/>
    </location>
</feature>
<dbReference type="GO" id="GO:0060271">
    <property type="term" value="P:cilium assembly"/>
    <property type="evidence" value="ECO:0007669"/>
    <property type="project" value="InterPro"/>
</dbReference>
<gene>
    <name evidence="3" type="ORF">LSAA_1531</name>
</gene>
<feature type="region of interest" description="Disordered" evidence="1">
    <location>
        <begin position="23"/>
        <end position="54"/>
    </location>
</feature>
<sequence>MRRRKWYSRASLVEGSVRCELGSLDSKKKREESEQESELSRSRSKERRSGVPSPSIDLELKEYFHERGALSVGEAELLLGMSSEEEELSDWEKEIDGETGQVLFIGGISSPVKAPGAQAWPCLSLDPKEKKEEKKQRRSKGLKLSRLVRRRDSDEEDEESLGGIQTFESLLQVPSESIVESVFLDLQILVTIAEGDNIIVNGFKRPITEEEKIKIGDWIRLGRSITRNKKVERIVAWQRVHNPAYGKTSLLVVGLGHQILAALMESLDGGSRKIFSPPDPFYVDHADNTLDHLHEMGIPLVFVTNGFHSTKSRHNKILINFMIIIRTIQKHLVLKDIPLIPQKHLTKKDMFDEYYYDEEQSTAFRGLEEGSSMSSITETSKRTLNNSNDEHEELEEEMITYRISQLSISKENTVFHFIHLDFGEGIFLSPLSTPSGNLHKELLINIRASAQIIHSTFQMALRNGEMLKNLRKSKDYSFTPA</sequence>
<reference evidence="3" key="1">
    <citation type="submission" date="2021-02" db="EMBL/GenBank/DDBJ databases">
        <authorList>
            <person name="Bekaert M."/>
        </authorList>
    </citation>
    <scope>NUCLEOTIDE SEQUENCE</scope>
    <source>
        <strain evidence="3">IoA-00</strain>
    </source>
</reference>
<dbReference type="GO" id="GO:0005929">
    <property type="term" value="C:cilium"/>
    <property type="evidence" value="ECO:0007669"/>
    <property type="project" value="TreeGrafter"/>
</dbReference>
<dbReference type="InterPro" id="IPR043988">
    <property type="entry name" value="CCZ1/INTU_longin_2"/>
</dbReference>
<keyword evidence="4" id="KW-1185">Reference proteome</keyword>
<feature type="compositionally biased region" description="Basic and acidic residues" evidence="1">
    <location>
        <begin position="25"/>
        <end position="49"/>
    </location>
</feature>
<name>A0A7R8CDF3_LEPSM</name>
<evidence type="ECO:0000256" key="1">
    <source>
        <dbReference type="SAM" id="MobiDB-lite"/>
    </source>
</evidence>
<dbReference type="InterPro" id="IPR039151">
    <property type="entry name" value="INTU"/>
</dbReference>
<feature type="region of interest" description="Disordered" evidence="1">
    <location>
        <begin position="368"/>
        <end position="389"/>
    </location>
</feature>
<dbReference type="EMBL" id="HG994580">
    <property type="protein sequence ID" value="CAF2780562.1"/>
    <property type="molecule type" value="Genomic_DNA"/>
</dbReference>
<accession>A0A7R8CDF3</accession>
<feature type="compositionally biased region" description="Basic and acidic residues" evidence="1">
    <location>
        <begin position="126"/>
        <end position="135"/>
    </location>
</feature>
<dbReference type="GO" id="GO:0005737">
    <property type="term" value="C:cytoplasm"/>
    <property type="evidence" value="ECO:0007669"/>
    <property type="project" value="TreeGrafter"/>
</dbReference>
<dbReference type="OrthoDB" id="10263272at2759"/>
<dbReference type="GO" id="GO:0001736">
    <property type="term" value="P:establishment of planar polarity"/>
    <property type="evidence" value="ECO:0007669"/>
    <property type="project" value="InterPro"/>
</dbReference>
<dbReference type="Pfam" id="PF19032">
    <property type="entry name" value="Intu_longin_2"/>
    <property type="match status" value="1"/>
</dbReference>
<dbReference type="Proteomes" id="UP000675881">
    <property type="component" value="Chromosome 1"/>
</dbReference>
<evidence type="ECO:0000313" key="3">
    <source>
        <dbReference type="EMBL" id="CAF2780562.1"/>
    </source>
</evidence>
<protein>
    <submittedName>
        <fullName evidence="3">INTU</fullName>
    </submittedName>
</protein>
<dbReference type="PANTHER" id="PTHR21082:SF4">
    <property type="entry name" value="PROTEIN INTURNED"/>
    <property type="match status" value="1"/>
</dbReference>
<dbReference type="GO" id="GO:0007399">
    <property type="term" value="P:nervous system development"/>
    <property type="evidence" value="ECO:0007669"/>
    <property type="project" value="TreeGrafter"/>
</dbReference>
<dbReference type="PANTHER" id="PTHR21082">
    <property type="entry name" value="PROTEIN INTURNED"/>
    <property type="match status" value="1"/>
</dbReference>
<evidence type="ECO:0000259" key="2">
    <source>
        <dbReference type="Pfam" id="PF19032"/>
    </source>
</evidence>
<evidence type="ECO:0000313" key="4">
    <source>
        <dbReference type="Proteomes" id="UP000675881"/>
    </source>
</evidence>
<dbReference type="AlphaFoldDB" id="A0A7R8CDF3"/>
<feature type="region of interest" description="Disordered" evidence="1">
    <location>
        <begin position="115"/>
        <end position="140"/>
    </location>
</feature>
<feature type="compositionally biased region" description="Polar residues" evidence="1">
    <location>
        <begin position="371"/>
        <end position="387"/>
    </location>
</feature>
<proteinExistence type="predicted"/>